<feature type="transmembrane region" description="Helical" evidence="1">
    <location>
        <begin position="135"/>
        <end position="156"/>
    </location>
</feature>
<dbReference type="SMART" id="SM00014">
    <property type="entry name" value="acidPPc"/>
    <property type="match status" value="1"/>
</dbReference>
<name>A0ABU2D3R0_9EURY</name>
<feature type="transmembrane region" description="Helical" evidence="1">
    <location>
        <begin position="187"/>
        <end position="205"/>
    </location>
</feature>
<feature type="transmembrane region" description="Helical" evidence="1">
    <location>
        <begin position="282"/>
        <end position="304"/>
    </location>
</feature>
<dbReference type="InterPro" id="IPR000326">
    <property type="entry name" value="PAP2/HPO"/>
</dbReference>
<dbReference type="Proteomes" id="UP001246244">
    <property type="component" value="Unassembled WGS sequence"/>
</dbReference>
<comment type="caution">
    <text evidence="3">The sequence shown here is derived from an EMBL/GenBank/DDBJ whole genome shotgun (WGS) entry which is preliminary data.</text>
</comment>
<feature type="transmembrane region" description="Helical" evidence="1">
    <location>
        <begin position="60"/>
        <end position="81"/>
    </location>
</feature>
<proteinExistence type="predicted"/>
<evidence type="ECO:0000313" key="3">
    <source>
        <dbReference type="EMBL" id="MDR7666572.1"/>
    </source>
</evidence>
<organism evidence="3 4">
    <name type="scientific">Methanosarcina baikalica</name>
    <dbReference type="NCBI Taxonomy" id="3073890"/>
    <lineage>
        <taxon>Archaea</taxon>
        <taxon>Methanobacteriati</taxon>
        <taxon>Methanobacteriota</taxon>
        <taxon>Stenosarchaea group</taxon>
        <taxon>Methanomicrobia</taxon>
        <taxon>Methanosarcinales</taxon>
        <taxon>Methanosarcinaceae</taxon>
        <taxon>Methanosarcina</taxon>
    </lineage>
</organism>
<feature type="transmembrane region" description="Helical" evidence="1">
    <location>
        <begin position="310"/>
        <end position="335"/>
    </location>
</feature>
<feature type="domain" description="Phosphatidic acid phosphatase type 2/haloperoxidase" evidence="2">
    <location>
        <begin position="59"/>
        <end position="202"/>
    </location>
</feature>
<dbReference type="RefSeq" id="WP_310576600.1">
    <property type="nucleotide sequence ID" value="NZ_JAVKPK010000056.1"/>
</dbReference>
<gene>
    <name evidence="3" type="ORF">RG963_12420</name>
</gene>
<evidence type="ECO:0000256" key="1">
    <source>
        <dbReference type="SAM" id="Phobius"/>
    </source>
</evidence>
<dbReference type="Pfam" id="PF01569">
    <property type="entry name" value="PAP2"/>
    <property type="match status" value="1"/>
</dbReference>
<dbReference type="PANTHER" id="PTHR14969:SF13">
    <property type="entry name" value="AT30094P"/>
    <property type="match status" value="1"/>
</dbReference>
<reference evidence="4" key="1">
    <citation type="submission" date="2023-07" db="EMBL/GenBank/DDBJ databases">
        <title>Whole-genome sequencing of a new Methanosarcina sp. Z-7115.</title>
        <authorList>
            <person name="Zhilina T.N."/>
            <person name="Merkel A.Y."/>
        </authorList>
    </citation>
    <scope>NUCLEOTIDE SEQUENCE [LARGE SCALE GENOMIC DNA]</scope>
    <source>
        <strain evidence="4">Z-7115</strain>
    </source>
</reference>
<sequence length="354" mass="39805">MAFQGAIEMFQTEPIIYLQSLGNEWFTFLMILITMMGSSSFLIAITIITTFGVDFKKGFILYQLLLWTGLVTVILKVLIAFPRPDFVDNRVLNLESGIKNTSLFNGNGPEGIFKLPDKEVLKAFRLQEAFTSSPFGFPSGHVALTTALWGGSAIIFKSRVIKRLTPLVIVIMAFSRMYLGRHFLGDVLGGATIGLIFLIIFDHFLKSPLKDDFFKKENFELTLRHRNLLFYSVMFVIPIVFTALSLVSSDIAGLFLGTNIAYFLIIREGIPNDSGSVTQRILRVFIALLLFGASSLILDAMFITSGTINYLHFTLIEFLKAFISGFTIWISIAICTKLDLYRRDKEFVSSRDAE</sequence>
<keyword evidence="1" id="KW-0812">Transmembrane</keyword>
<dbReference type="InterPro" id="IPR036938">
    <property type="entry name" value="PAP2/HPO_sf"/>
</dbReference>
<evidence type="ECO:0000259" key="2">
    <source>
        <dbReference type="SMART" id="SM00014"/>
    </source>
</evidence>
<keyword evidence="4" id="KW-1185">Reference proteome</keyword>
<feature type="transmembrane region" description="Helical" evidence="1">
    <location>
        <begin position="25"/>
        <end position="48"/>
    </location>
</feature>
<keyword evidence="1" id="KW-0472">Membrane</keyword>
<dbReference type="EMBL" id="JAVKPK010000056">
    <property type="protein sequence ID" value="MDR7666572.1"/>
    <property type="molecule type" value="Genomic_DNA"/>
</dbReference>
<dbReference type="Gene3D" id="1.20.144.10">
    <property type="entry name" value="Phosphatidic acid phosphatase type 2/haloperoxidase"/>
    <property type="match status" value="1"/>
</dbReference>
<dbReference type="SUPFAM" id="SSF48317">
    <property type="entry name" value="Acid phosphatase/Vanadium-dependent haloperoxidase"/>
    <property type="match status" value="1"/>
</dbReference>
<dbReference type="PANTHER" id="PTHR14969">
    <property type="entry name" value="SPHINGOSINE-1-PHOSPHATE PHOSPHOHYDROLASE"/>
    <property type="match status" value="1"/>
</dbReference>
<evidence type="ECO:0000313" key="4">
    <source>
        <dbReference type="Proteomes" id="UP001246244"/>
    </source>
</evidence>
<keyword evidence="1" id="KW-1133">Transmembrane helix</keyword>
<protein>
    <submittedName>
        <fullName evidence="3">Phosphatase PAP2 family protein</fullName>
    </submittedName>
</protein>
<accession>A0ABU2D3R0</accession>